<name>S3CUD7_GLAL2</name>
<dbReference type="Proteomes" id="UP000016922">
    <property type="component" value="Unassembled WGS sequence"/>
</dbReference>
<dbReference type="Gene3D" id="1.20.5.170">
    <property type="match status" value="1"/>
</dbReference>
<reference evidence="3 4" key="1">
    <citation type="journal article" date="2013" name="BMC Genomics">
        <title>Genomics-driven discovery of the pneumocandin biosynthetic gene cluster in the fungus Glarea lozoyensis.</title>
        <authorList>
            <person name="Chen L."/>
            <person name="Yue Q."/>
            <person name="Zhang X."/>
            <person name="Xiang M."/>
            <person name="Wang C."/>
            <person name="Li S."/>
            <person name="Che Y."/>
            <person name="Ortiz-Lopez F.J."/>
            <person name="Bills G.F."/>
            <person name="Liu X."/>
            <person name="An Z."/>
        </authorList>
    </citation>
    <scope>NUCLEOTIDE SEQUENCE [LARGE SCALE GENOMIC DNA]</scope>
    <source>
        <strain evidence="4">ATCC 20868 / MF5171</strain>
    </source>
</reference>
<dbReference type="PANTHER" id="PTHR40618:SF1">
    <property type="entry name" value="B-ZIP TRANSCRIPTION FACTOR (EUROFUNG)"/>
    <property type="match status" value="1"/>
</dbReference>
<keyword evidence="4" id="KW-1185">Reference proteome</keyword>
<sequence length="431" mass="48541">MESGRKSNPESYIGLPTSQKGRGRPKKHSNTAEQEYQRNRLRRAQIAYRKRKETHLSGLEQRCEDLEHVVEQMTNEFINFSDRLISSGSSNAENIRDVRSVLGRFLELSKQAAKHTDNEPFAEVSRDFEKSQNFTQSEGLNLDNEDVPPPPAVTLPIMGSTFLDISKTFAPATTVQRFAPMKQTSSVTTGFSDPYINTFWTPPITPDMDNSIIPHVLSGRDSFSSRLYYETINLAVRSLKGEAPWRYAASIFRYKLQYASREQLFGVLAGVLDMLLLGTNQVKEGGVPQRVVDGDGAVKDGIIRQIVAQGGSEDQYLPSWEVERYLRERWAFTLDSSSVRIQQRRIQEFEDGPEPSLPYERAGFDPTSFAPTVIPGFPAASQVILNSERLLDELKKRALTVGAGPRWHVTSIDDAVNVFLRQNNTIHVAQI</sequence>
<protein>
    <recommendedName>
        <fullName evidence="5">BZIP domain-containing protein</fullName>
    </recommendedName>
</protein>
<dbReference type="OMA" id="YFETIAM"/>
<evidence type="ECO:0000256" key="1">
    <source>
        <dbReference type="SAM" id="Coils"/>
    </source>
</evidence>
<feature type="coiled-coil region" evidence="1">
    <location>
        <begin position="49"/>
        <end position="76"/>
    </location>
</feature>
<dbReference type="STRING" id="1116229.S3CUD7"/>
<keyword evidence="1" id="KW-0175">Coiled coil</keyword>
<evidence type="ECO:0008006" key="5">
    <source>
        <dbReference type="Google" id="ProtNLM"/>
    </source>
</evidence>
<dbReference type="KEGG" id="glz:GLAREA_09745"/>
<dbReference type="InterPro" id="IPR046347">
    <property type="entry name" value="bZIP_sf"/>
</dbReference>
<evidence type="ECO:0000313" key="3">
    <source>
        <dbReference type="EMBL" id="EPE28624.1"/>
    </source>
</evidence>
<dbReference type="EMBL" id="KE145368">
    <property type="protein sequence ID" value="EPE28624.1"/>
    <property type="molecule type" value="Genomic_DNA"/>
</dbReference>
<feature type="region of interest" description="Disordered" evidence="2">
    <location>
        <begin position="1"/>
        <end position="36"/>
    </location>
</feature>
<dbReference type="HOGENOM" id="CLU_636228_0_0_1"/>
<dbReference type="AlphaFoldDB" id="S3CUD7"/>
<evidence type="ECO:0000313" key="4">
    <source>
        <dbReference type="Proteomes" id="UP000016922"/>
    </source>
</evidence>
<proteinExistence type="predicted"/>
<dbReference type="CDD" id="cd14688">
    <property type="entry name" value="bZIP_YAP"/>
    <property type="match status" value="1"/>
</dbReference>
<organism evidence="3 4">
    <name type="scientific">Glarea lozoyensis (strain ATCC 20868 / MF5171)</name>
    <dbReference type="NCBI Taxonomy" id="1116229"/>
    <lineage>
        <taxon>Eukaryota</taxon>
        <taxon>Fungi</taxon>
        <taxon>Dikarya</taxon>
        <taxon>Ascomycota</taxon>
        <taxon>Pezizomycotina</taxon>
        <taxon>Leotiomycetes</taxon>
        <taxon>Helotiales</taxon>
        <taxon>Helotiaceae</taxon>
        <taxon>Glarea</taxon>
    </lineage>
</organism>
<dbReference type="PANTHER" id="PTHR40618">
    <property type="entry name" value="B-ZIP TRANSCRIPTION FACTOR (EUROFUNG)-RELATED"/>
    <property type="match status" value="1"/>
</dbReference>
<dbReference type="GeneID" id="19468792"/>
<dbReference type="OrthoDB" id="3555317at2759"/>
<dbReference type="SUPFAM" id="SSF57959">
    <property type="entry name" value="Leucine zipper domain"/>
    <property type="match status" value="1"/>
</dbReference>
<accession>S3CUD7</accession>
<dbReference type="RefSeq" id="XP_008084532.1">
    <property type="nucleotide sequence ID" value="XM_008086341.1"/>
</dbReference>
<dbReference type="GO" id="GO:0003700">
    <property type="term" value="F:DNA-binding transcription factor activity"/>
    <property type="evidence" value="ECO:0007669"/>
    <property type="project" value="InterPro"/>
</dbReference>
<evidence type="ECO:0000256" key="2">
    <source>
        <dbReference type="SAM" id="MobiDB-lite"/>
    </source>
</evidence>
<gene>
    <name evidence="3" type="ORF">GLAREA_09745</name>
</gene>